<keyword evidence="2" id="KW-1185">Reference proteome</keyword>
<protein>
    <submittedName>
        <fullName evidence="1">Uncharacterized protein</fullName>
    </submittedName>
</protein>
<accession>A0A917EP70</accession>
<evidence type="ECO:0000313" key="2">
    <source>
        <dbReference type="Proteomes" id="UP000605259"/>
    </source>
</evidence>
<dbReference type="RefSeq" id="WP_188388221.1">
    <property type="nucleotide sequence ID" value="NZ_BMFK01000001.1"/>
</dbReference>
<organism evidence="1 2">
    <name type="scientific">Priestia taiwanensis</name>
    <dbReference type="NCBI Taxonomy" id="1347902"/>
    <lineage>
        <taxon>Bacteria</taxon>
        <taxon>Bacillati</taxon>
        <taxon>Bacillota</taxon>
        <taxon>Bacilli</taxon>
        <taxon>Bacillales</taxon>
        <taxon>Bacillaceae</taxon>
        <taxon>Priestia</taxon>
    </lineage>
</organism>
<dbReference type="AlphaFoldDB" id="A0A917EP70"/>
<sequence length="258" mass="29463">MKRLMVPVVCLFLLLIVLIFYQKGFIGGQKNTMRTLEATSAEWDVNGNTVTIRLKDKNGEAVTSLGEVDNKKLHVAAANQDFSFFYLNNVTYSGKGIFKVTIPFKKQEPHAFILYLHDEEKAYKIDNYKMDGWKEGTIKKDIAMTRDIDGLQVSLASDVLFEHSSVTLTFMFQEKGKKETKTKFHPLKEDEGMVYLVDAEMETIALAHPNEKTDESPELSFDVPLPNGGMYLLYSVFEWDGKEHELPYGVEVIKKKKE</sequence>
<dbReference type="Proteomes" id="UP000605259">
    <property type="component" value="Unassembled WGS sequence"/>
</dbReference>
<name>A0A917EP70_9BACI</name>
<gene>
    <name evidence="1" type="ORF">GCM10007140_20030</name>
</gene>
<reference evidence="1" key="1">
    <citation type="journal article" date="2014" name="Int. J. Syst. Evol. Microbiol.">
        <title>Complete genome sequence of Corynebacterium casei LMG S-19264T (=DSM 44701T), isolated from a smear-ripened cheese.</title>
        <authorList>
            <consortium name="US DOE Joint Genome Institute (JGI-PGF)"/>
            <person name="Walter F."/>
            <person name="Albersmeier A."/>
            <person name="Kalinowski J."/>
            <person name="Ruckert C."/>
        </authorList>
    </citation>
    <scope>NUCLEOTIDE SEQUENCE</scope>
    <source>
        <strain evidence="1">CGMCC 1.12698</strain>
    </source>
</reference>
<dbReference type="EMBL" id="BMFK01000001">
    <property type="protein sequence ID" value="GGE70054.1"/>
    <property type="molecule type" value="Genomic_DNA"/>
</dbReference>
<comment type="caution">
    <text evidence="1">The sequence shown here is derived from an EMBL/GenBank/DDBJ whole genome shotgun (WGS) entry which is preliminary data.</text>
</comment>
<reference evidence="1" key="2">
    <citation type="submission" date="2020-09" db="EMBL/GenBank/DDBJ databases">
        <authorList>
            <person name="Sun Q."/>
            <person name="Zhou Y."/>
        </authorList>
    </citation>
    <scope>NUCLEOTIDE SEQUENCE</scope>
    <source>
        <strain evidence="1">CGMCC 1.12698</strain>
    </source>
</reference>
<evidence type="ECO:0000313" key="1">
    <source>
        <dbReference type="EMBL" id="GGE70054.1"/>
    </source>
</evidence>
<proteinExistence type="predicted"/>